<dbReference type="Proteomes" id="UP000192923">
    <property type="component" value="Unassembled WGS sequence"/>
</dbReference>
<evidence type="ECO:0000313" key="2">
    <source>
        <dbReference type="Proteomes" id="UP000192923"/>
    </source>
</evidence>
<proteinExistence type="predicted"/>
<sequence length="440" mass="50120">MTLTPDQQTDLKHFYNQLEYFPLEPDDPRYVPFLEQGSDYDPIESLWARIVTSEAASVNLLSGQRGSGKSTELRRLRKKLIDEGCVVLLCDMQNHLNLTQPLEISDFMISLMVAFNLELKAIYGQDCTRRSYWDRLIEFLSQEVQIKDLKLEGELAEPELLGGKFKVGIGAALRDDPSFKTRLQEHLRGHVVELIRQAHGFAAEAVQSIRQRDGDRDRKVVLLVDSMEQIRGVGTEAHKVHESVENLFAAHADMLRIPLLHVVYTIPPYLPPLVPAIGQILGGNPVCNLPSVHIRDRNGSPDPVGLTVMRQILEKRHTGYREILLDGQVDRLALSAGGDFRGFFRLVRDCLIKALTRKTLPVPEAAVIDAENHLRREMLPLAEDDKDWLRHIAQHQECRLPNTGQLPRLARFFDTHLVYNYRNGEDWYDVHPLLRSELGA</sequence>
<dbReference type="OrthoDB" id="2022508at2"/>
<evidence type="ECO:0000313" key="1">
    <source>
        <dbReference type="EMBL" id="SMF95847.1"/>
    </source>
</evidence>
<gene>
    <name evidence="1" type="ORF">SAMN02949497_3222</name>
</gene>
<keyword evidence="2" id="KW-1185">Reference proteome</keyword>
<dbReference type="SUPFAM" id="SSF52540">
    <property type="entry name" value="P-loop containing nucleoside triphosphate hydrolases"/>
    <property type="match status" value="1"/>
</dbReference>
<dbReference type="InterPro" id="IPR027417">
    <property type="entry name" value="P-loop_NTPase"/>
</dbReference>
<name>A0A1Y6CZN4_9GAMM</name>
<protein>
    <submittedName>
        <fullName evidence="1">AAA ATPase domain-containing protein</fullName>
    </submittedName>
</protein>
<dbReference type="EMBL" id="FXAM01000001">
    <property type="protein sequence ID" value="SMF95847.1"/>
    <property type="molecule type" value="Genomic_DNA"/>
</dbReference>
<reference evidence="1 2" key="1">
    <citation type="submission" date="2016-12" db="EMBL/GenBank/DDBJ databases">
        <authorList>
            <person name="Song W.-J."/>
            <person name="Kurnit D.M."/>
        </authorList>
    </citation>
    <scope>NUCLEOTIDE SEQUENCE [LARGE SCALE GENOMIC DNA]</scope>
    <source>
        <strain evidence="1 2">175</strain>
    </source>
</reference>
<dbReference type="AlphaFoldDB" id="A0A1Y6CZN4"/>
<dbReference type="STRING" id="1760988.SAMN02949497_3222"/>
<organism evidence="1 2">
    <name type="scientific">Methylomagnum ishizawai</name>
    <dbReference type="NCBI Taxonomy" id="1760988"/>
    <lineage>
        <taxon>Bacteria</taxon>
        <taxon>Pseudomonadati</taxon>
        <taxon>Pseudomonadota</taxon>
        <taxon>Gammaproteobacteria</taxon>
        <taxon>Methylococcales</taxon>
        <taxon>Methylococcaceae</taxon>
        <taxon>Methylomagnum</taxon>
    </lineage>
</organism>
<dbReference type="RefSeq" id="WP_085214415.1">
    <property type="nucleotide sequence ID" value="NZ_FXAM01000001.1"/>
</dbReference>
<accession>A0A1Y6CZN4</accession>